<dbReference type="RefSeq" id="WP_106256764.1">
    <property type="nucleotide sequence ID" value="NZ_CAWNSW010000001.1"/>
</dbReference>
<protein>
    <recommendedName>
        <fullName evidence="3">DUF1643 domain-containing protein</fullName>
    </recommendedName>
</protein>
<evidence type="ECO:0008006" key="3">
    <source>
        <dbReference type="Google" id="ProtNLM"/>
    </source>
</evidence>
<keyword evidence="2" id="KW-1185">Reference proteome</keyword>
<accession>A0A2T1E6S6</accession>
<reference evidence="1 2" key="2">
    <citation type="submission" date="2018-03" db="EMBL/GenBank/DDBJ databases">
        <title>The ancient ancestry and fast evolution of plastids.</title>
        <authorList>
            <person name="Moore K.R."/>
            <person name="Magnabosco C."/>
            <person name="Momper L."/>
            <person name="Gold D.A."/>
            <person name="Bosak T."/>
            <person name="Fournier G.P."/>
        </authorList>
    </citation>
    <scope>NUCLEOTIDE SEQUENCE [LARGE SCALE GENOMIC DNA]</scope>
    <source>
        <strain evidence="1 2">ULC18</strain>
    </source>
</reference>
<dbReference type="Pfam" id="PF07799">
    <property type="entry name" value="DUF1643"/>
    <property type="match status" value="1"/>
</dbReference>
<name>A0A2T1E6S6_9CYAN</name>
<proteinExistence type="predicted"/>
<dbReference type="OrthoDB" id="9807577at2"/>
<dbReference type="AlphaFoldDB" id="A0A2T1E6S6"/>
<dbReference type="Proteomes" id="UP000239576">
    <property type="component" value="Unassembled WGS sequence"/>
</dbReference>
<dbReference type="EMBL" id="PVWK01000079">
    <property type="protein sequence ID" value="PSB28436.1"/>
    <property type="molecule type" value="Genomic_DNA"/>
</dbReference>
<organism evidence="1 2">
    <name type="scientific">Stenomitos frigidus ULC18</name>
    <dbReference type="NCBI Taxonomy" id="2107698"/>
    <lineage>
        <taxon>Bacteria</taxon>
        <taxon>Bacillati</taxon>
        <taxon>Cyanobacteriota</taxon>
        <taxon>Cyanophyceae</taxon>
        <taxon>Leptolyngbyales</taxon>
        <taxon>Leptolyngbyaceae</taxon>
        <taxon>Stenomitos</taxon>
    </lineage>
</organism>
<evidence type="ECO:0000313" key="1">
    <source>
        <dbReference type="EMBL" id="PSB28436.1"/>
    </source>
</evidence>
<evidence type="ECO:0000313" key="2">
    <source>
        <dbReference type="Proteomes" id="UP000239576"/>
    </source>
</evidence>
<gene>
    <name evidence="1" type="ORF">C7B82_13230</name>
</gene>
<sequence>MQTGAEFDATGCYRYLLWRSWDEQAPRVGFVMLNPSQADATVNDPTIRRCLGFARSWGYGSLDVVNLFAYRTAQPSELRRVNDPIGVENDRYLAALEQRVDHIILAWGNSGVLQSRDRSVMPLLKGQKAVSCFGLTKLGQPRHPLYVRREVPLSPWSPRCS</sequence>
<reference evidence="2" key="1">
    <citation type="submission" date="2018-02" db="EMBL/GenBank/DDBJ databases">
        <authorList>
            <person name="Moore K."/>
            <person name="Momper L."/>
        </authorList>
    </citation>
    <scope>NUCLEOTIDE SEQUENCE [LARGE SCALE GENOMIC DNA]</scope>
    <source>
        <strain evidence="2">ULC18</strain>
    </source>
</reference>
<dbReference type="InterPro" id="IPR012441">
    <property type="entry name" value="DUF1643"/>
</dbReference>
<comment type="caution">
    <text evidence="1">The sequence shown here is derived from an EMBL/GenBank/DDBJ whole genome shotgun (WGS) entry which is preliminary data.</text>
</comment>